<feature type="transmembrane region" description="Helical" evidence="1">
    <location>
        <begin position="172"/>
        <end position="197"/>
    </location>
</feature>
<sequence>MAAKVSANFTDGLNIGLMVLALVPAMLLPFELFLFVYAILGPLHYLTEINWLHKKQYFTTRKHDYLVLIVFSCIIGFLPFTQSLWRYYIPLFVFIAFFASFGFMFFEGTVKKILFTVVSALIGYLLFTSFYANFRVVFLTLLPTIMHVFLFTGAFILLGALRSKSRLGVASLVVFVACALVTLFAGAGFSVVSGYVAESYSPFRHLNMVMIDLFNVMHVDEIKADFDIPSRFSESDMPIYFSGTGIRIMRFIAFAYTYHYLNWFSKTSVIQWHNTKRRNLVIIAIIWIISVALYIKDYKTGLKWLYVLSFAHVVLEFPLNHLSFVEIKRQLLKRFG</sequence>
<feature type="transmembrane region" description="Helical" evidence="1">
    <location>
        <begin position="64"/>
        <end position="81"/>
    </location>
</feature>
<dbReference type="AlphaFoldDB" id="A0A2S1R292"/>
<feature type="transmembrane region" description="Helical" evidence="1">
    <location>
        <begin position="138"/>
        <end position="160"/>
    </location>
</feature>
<dbReference type="EMBL" id="CP029186">
    <property type="protein sequence ID" value="AWH86764.1"/>
    <property type="molecule type" value="Genomic_DNA"/>
</dbReference>
<evidence type="ECO:0000313" key="2">
    <source>
        <dbReference type="EMBL" id="AWH86764.1"/>
    </source>
</evidence>
<keyword evidence="1" id="KW-0472">Membrane</keyword>
<feature type="transmembrane region" description="Helical" evidence="1">
    <location>
        <begin position="113"/>
        <end position="132"/>
    </location>
</feature>
<feature type="transmembrane region" description="Helical" evidence="1">
    <location>
        <begin position="87"/>
        <end position="106"/>
    </location>
</feature>
<feature type="transmembrane region" description="Helical" evidence="1">
    <location>
        <begin position="15"/>
        <end position="43"/>
    </location>
</feature>
<feature type="transmembrane region" description="Helical" evidence="1">
    <location>
        <begin position="239"/>
        <end position="258"/>
    </location>
</feature>
<accession>A0A2S1R292</accession>
<dbReference type="Proteomes" id="UP000244929">
    <property type="component" value="Chromosome"/>
</dbReference>
<keyword evidence="1" id="KW-1133">Transmembrane helix</keyword>
<protein>
    <submittedName>
        <fullName evidence="2">Uncharacterized protein</fullName>
    </submittedName>
</protein>
<evidence type="ECO:0000313" key="3">
    <source>
        <dbReference type="Proteomes" id="UP000244929"/>
    </source>
</evidence>
<keyword evidence="3" id="KW-1185">Reference proteome</keyword>
<proteinExistence type="predicted"/>
<feature type="transmembrane region" description="Helical" evidence="1">
    <location>
        <begin position="279"/>
        <end position="298"/>
    </location>
</feature>
<reference evidence="2 3" key="1">
    <citation type="submission" date="2018-04" db="EMBL/GenBank/DDBJ databases">
        <title>Genome sequencing of Flavobacterium sp. HYN0059.</title>
        <authorList>
            <person name="Yi H."/>
            <person name="Baek C."/>
        </authorList>
    </citation>
    <scope>NUCLEOTIDE SEQUENCE [LARGE SCALE GENOMIC DNA]</scope>
    <source>
        <strain evidence="2 3">HYN0059</strain>
    </source>
</reference>
<keyword evidence="1" id="KW-0812">Transmembrane</keyword>
<evidence type="ECO:0000256" key="1">
    <source>
        <dbReference type="SAM" id="Phobius"/>
    </source>
</evidence>
<gene>
    <name evidence="2" type="ORF">HYN59_17335</name>
</gene>
<dbReference type="KEGG" id="falb:HYN59_17335"/>
<feature type="transmembrane region" description="Helical" evidence="1">
    <location>
        <begin position="304"/>
        <end position="325"/>
    </location>
</feature>
<name>A0A2S1R292_9FLAO</name>
<dbReference type="OrthoDB" id="114919at2"/>
<organism evidence="2 3">
    <name type="scientific">Flavobacterium album</name>
    <dbReference type="NCBI Taxonomy" id="2175091"/>
    <lineage>
        <taxon>Bacteria</taxon>
        <taxon>Pseudomonadati</taxon>
        <taxon>Bacteroidota</taxon>
        <taxon>Flavobacteriia</taxon>
        <taxon>Flavobacteriales</taxon>
        <taxon>Flavobacteriaceae</taxon>
        <taxon>Flavobacterium</taxon>
    </lineage>
</organism>
<dbReference type="RefSeq" id="WP_108779486.1">
    <property type="nucleotide sequence ID" value="NZ_CP029186.1"/>
</dbReference>